<evidence type="ECO:0000256" key="12">
    <source>
        <dbReference type="SAM" id="MobiDB-lite"/>
    </source>
</evidence>
<dbReference type="Gene3D" id="3.20.20.140">
    <property type="entry name" value="Metal-dependent hydrolases"/>
    <property type="match status" value="1"/>
</dbReference>
<evidence type="ECO:0000256" key="6">
    <source>
        <dbReference type="ARBA" id="ARBA00022801"/>
    </source>
</evidence>
<comment type="cofactor">
    <cofactor evidence="1">
        <name>Zn(2+)</name>
        <dbReference type="ChEBI" id="CHEBI:29105"/>
    </cofactor>
</comment>
<dbReference type="OrthoDB" id="1723809at2759"/>
<dbReference type="STRING" id="2282107.A0A286UCA6"/>
<keyword evidence="6" id="KW-0378">Hydrolase</keyword>
<keyword evidence="7" id="KW-0862">Zinc</keyword>
<evidence type="ECO:0000256" key="5">
    <source>
        <dbReference type="ARBA" id="ARBA00022723"/>
    </source>
</evidence>
<feature type="region of interest" description="Disordered" evidence="12">
    <location>
        <begin position="63"/>
        <end position="83"/>
    </location>
</feature>
<evidence type="ECO:0000256" key="1">
    <source>
        <dbReference type="ARBA" id="ARBA00001947"/>
    </source>
</evidence>
<organism evidence="13 14">
    <name type="scientific">Pyrrhoderma noxium</name>
    <dbReference type="NCBI Taxonomy" id="2282107"/>
    <lineage>
        <taxon>Eukaryota</taxon>
        <taxon>Fungi</taxon>
        <taxon>Dikarya</taxon>
        <taxon>Basidiomycota</taxon>
        <taxon>Agaricomycotina</taxon>
        <taxon>Agaricomycetes</taxon>
        <taxon>Hymenochaetales</taxon>
        <taxon>Hymenochaetaceae</taxon>
        <taxon>Pyrrhoderma</taxon>
    </lineage>
</organism>
<dbReference type="FunFam" id="4.10.800.20:FF:000001">
    <property type="entry name" value="AMP deaminase"/>
    <property type="match status" value="1"/>
</dbReference>
<evidence type="ECO:0000256" key="9">
    <source>
        <dbReference type="ARBA" id="ARBA00072037"/>
    </source>
</evidence>
<evidence type="ECO:0000313" key="14">
    <source>
        <dbReference type="Proteomes" id="UP000217199"/>
    </source>
</evidence>
<dbReference type="GO" id="GO:0005829">
    <property type="term" value="C:cytosol"/>
    <property type="evidence" value="ECO:0007669"/>
    <property type="project" value="TreeGrafter"/>
</dbReference>
<comment type="similarity">
    <text evidence="3 11">Belongs to the metallo-dependent hydrolases superfamily. Adenosine and AMP deaminases family.</text>
</comment>
<dbReference type="EC" id="3.5.4.6" evidence="4"/>
<dbReference type="EMBL" id="NBII01000007">
    <property type="protein sequence ID" value="PAV17179.1"/>
    <property type="molecule type" value="Genomic_DNA"/>
</dbReference>
<evidence type="ECO:0000313" key="13">
    <source>
        <dbReference type="EMBL" id="PAV17179.1"/>
    </source>
</evidence>
<dbReference type="GO" id="GO:0046033">
    <property type="term" value="P:AMP metabolic process"/>
    <property type="evidence" value="ECO:0007669"/>
    <property type="project" value="TreeGrafter"/>
</dbReference>
<dbReference type="InterPro" id="IPR006650">
    <property type="entry name" value="A/AMP_deam_AS"/>
</dbReference>
<gene>
    <name evidence="13" type="ORF">PNOK_0724300</name>
</gene>
<dbReference type="PANTHER" id="PTHR11359">
    <property type="entry name" value="AMP DEAMINASE"/>
    <property type="match status" value="1"/>
</dbReference>
<dbReference type="InParanoid" id="A0A286UCA6"/>
<dbReference type="GO" id="GO:0046872">
    <property type="term" value="F:metal ion binding"/>
    <property type="evidence" value="ECO:0007669"/>
    <property type="project" value="UniProtKB-KW"/>
</dbReference>
<evidence type="ECO:0000256" key="8">
    <source>
        <dbReference type="ARBA" id="ARBA00023080"/>
    </source>
</evidence>
<evidence type="ECO:0000256" key="3">
    <source>
        <dbReference type="ARBA" id="ARBA00006676"/>
    </source>
</evidence>
<dbReference type="Gene3D" id="4.10.800.20">
    <property type="match status" value="1"/>
</dbReference>
<protein>
    <recommendedName>
        <fullName evidence="9">AMP deaminase</fullName>
        <ecNumber evidence="4">3.5.4.6</ecNumber>
    </recommendedName>
    <alternativeName>
        <fullName evidence="10">Myoadenylate deaminase</fullName>
    </alternativeName>
</protein>
<dbReference type="Proteomes" id="UP000217199">
    <property type="component" value="Unassembled WGS sequence"/>
</dbReference>
<dbReference type="NCBIfam" id="TIGR01429">
    <property type="entry name" value="AMP_deaminase"/>
    <property type="match status" value="1"/>
</dbReference>
<name>A0A286UCA6_9AGAM</name>
<evidence type="ECO:0000256" key="7">
    <source>
        <dbReference type="ARBA" id="ARBA00022833"/>
    </source>
</evidence>
<dbReference type="InterPro" id="IPR032466">
    <property type="entry name" value="Metal_Hydrolase"/>
</dbReference>
<evidence type="ECO:0000256" key="10">
    <source>
        <dbReference type="ARBA" id="ARBA00078830"/>
    </source>
</evidence>
<dbReference type="GO" id="GO:0003876">
    <property type="term" value="F:AMP deaminase activity"/>
    <property type="evidence" value="ECO:0007669"/>
    <property type="project" value="UniProtKB-EC"/>
</dbReference>
<dbReference type="PANTHER" id="PTHR11359:SF0">
    <property type="entry name" value="AMP DEAMINASE"/>
    <property type="match status" value="1"/>
</dbReference>
<feature type="compositionally biased region" description="Polar residues" evidence="12">
    <location>
        <begin position="69"/>
        <end position="79"/>
    </location>
</feature>
<dbReference type="AlphaFoldDB" id="A0A286UCA6"/>
<evidence type="ECO:0000256" key="4">
    <source>
        <dbReference type="ARBA" id="ARBA00012775"/>
    </source>
</evidence>
<keyword evidence="14" id="KW-1185">Reference proteome</keyword>
<dbReference type="FunCoup" id="A0A286UCA6">
    <property type="interactions" value="302"/>
</dbReference>
<reference evidence="13 14" key="1">
    <citation type="journal article" date="2017" name="Mol. Ecol.">
        <title>Comparative and population genomic landscape of Phellinus noxius: A hypervariable fungus causing root rot in trees.</title>
        <authorList>
            <person name="Chung C.L."/>
            <person name="Lee T.J."/>
            <person name="Akiba M."/>
            <person name="Lee H.H."/>
            <person name="Kuo T.H."/>
            <person name="Liu D."/>
            <person name="Ke H.M."/>
            <person name="Yokoi T."/>
            <person name="Roa M.B."/>
            <person name="Lu M.J."/>
            <person name="Chang Y.Y."/>
            <person name="Ann P.J."/>
            <person name="Tsai J.N."/>
            <person name="Chen C.Y."/>
            <person name="Tzean S.S."/>
            <person name="Ota Y."/>
            <person name="Hattori T."/>
            <person name="Sahashi N."/>
            <person name="Liou R.F."/>
            <person name="Kikuchi T."/>
            <person name="Tsai I.J."/>
        </authorList>
    </citation>
    <scope>NUCLEOTIDE SEQUENCE [LARGE SCALE GENOMIC DNA]</scope>
    <source>
        <strain evidence="13 14">FFPRI411160</strain>
    </source>
</reference>
<dbReference type="FunFam" id="3.20.20.140:FF:000035">
    <property type="entry name" value="Probable amp deaminase"/>
    <property type="match status" value="1"/>
</dbReference>
<evidence type="ECO:0000256" key="11">
    <source>
        <dbReference type="PIRNR" id="PIRNR001251"/>
    </source>
</evidence>
<dbReference type="GO" id="GO:0032264">
    <property type="term" value="P:IMP salvage"/>
    <property type="evidence" value="ECO:0007669"/>
    <property type="project" value="UniProtKB-UniPathway"/>
</dbReference>
<accession>A0A286UCA6</accession>
<dbReference type="UniPathway" id="UPA00591">
    <property type="reaction ID" value="UER00663"/>
</dbReference>
<comment type="caution">
    <text evidence="13">The sequence shown here is derived from an EMBL/GenBank/DDBJ whole genome shotgun (WGS) entry which is preliminary data.</text>
</comment>
<evidence type="ECO:0000256" key="2">
    <source>
        <dbReference type="ARBA" id="ARBA00004955"/>
    </source>
</evidence>
<comment type="pathway">
    <text evidence="2">Purine metabolism; IMP biosynthesis via salvage pathway; IMP from AMP: step 1/1.</text>
</comment>
<dbReference type="PIRSF" id="PIRSF001251">
    <property type="entry name" value="AMP_deaminase_met"/>
    <property type="match status" value="1"/>
</dbReference>
<dbReference type="PROSITE" id="PS00485">
    <property type="entry name" value="A_DEAMINASE"/>
    <property type="match status" value="1"/>
</dbReference>
<dbReference type="CDD" id="cd01319">
    <property type="entry name" value="AMPD"/>
    <property type="match status" value="1"/>
</dbReference>
<feature type="compositionally biased region" description="Low complexity" evidence="12">
    <location>
        <begin position="13"/>
        <end position="29"/>
    </location>
</feature>
<dbReference type="Pfam" id="PF19326">
    <property type="entry name" value="AMP_deaminase"/>
    <property type="match status" value="1"/>
</dbReference>
<feature type="region of interest" description="Disordered" evidence="12">
    <location>
        <begin position="1"/>
        <end position="44"/>
    </location>
</feature>
<keyword evidence="5" id="KW-0479">Metal-binding</keyword>
<proteinExistence type="inferred from homology"/>
<dbReference type="SUPFAM" id="SSF51556">
    <property type="entry name" value="Metallo-dependent hydrolases"/>
    <property type="match status" value="1"/>
</dbReference>
<keyword evidence="8" id="KW-0546">Nucleotide metabolism</keyword>
<sequence>MDPSEKDVPSPNPHSAFFTPPFSSASSTHESLDQQNDSFFPYNEEKTLQHIEEKLWAQRRLSNNDEAPKPSSLQFTPLSGNEPVPVPKLSLDELEKVQTKLCSAHLAPDEESEIKVENHAHAAGFASLTRELQTLYQSLQKCLDLRDKYIRLSRQRLGDNPRDYDGSFTDLEEDVQDVAGIRPDAELPIHDKQTKQYKPWKIYPKPPPPHWHWKGKKPASSTSTVEHTEEEFDFNKFDIPGEDRFGFELDDKGVYQVYEDVTAENKKPLFEVPTIREYYVDLDFVLSVVSDGPTKSFAFRRLKYLASKWSLYSLMNEYQETADMKKVPHRDFYNVRKVDTHVHHSSSMNQKHLLRFIKSKMKRSPNDEVIIRDGKTLTLAQVFESLNLTAYDLSIDTLDMHAHSDSFHRFDKFNLKYNPIGESRLREIFLKTDNHISGVYLAELTKEVMTDLEQSKYQNCEWRISIYGRNVNEWDKLARWMVNNKVYSHNVRWLIQIPRLYDLFKQNGSVKNFEGVIRNVFQPLFEVTKDPSTHPELHVFLQRVTGFDTVDDESKPERRVHRKFPFPRVWDMDQSPPYSYWVYYLYANMTSLNSWRRSRGFNTFVLRPHCGEAGDPDHLTSAFLTSHSISHGILLRKVPALQYLFYLKQIGIAMSPLSNNSLFLTYERNPFPDFFKVGLNVSLSTDDPLQFHFTKEPLLEEYSVAAHIYKFPQSSLAELARNSVLQSGFEMEIKRHWLGHHWYLPGAAGNDINKTNVPDSRLAFRHSTLLEELKIIRTSQHIESLSTGVSMVQPTSDNIAARAMKPN</sequence>
<dbReference type="InterPro" id="IPR006329">
    <property type="entry name" value="AMPD"/>
</dbReference>